<evidence type="ECO:0000313" key="3">
    <source>
        <dbReference type="Proteomes" id="UP000441523"/>
    </source>
</evidence>
<dbReference type="RefSeq" id="WP_150966716.1">
    <property type="nucleotide sequence ID" value="NZ_VZZJ01000041.1"/>
</dbReference>
<keyword evidence="3" id="KW-1185">Reference proteome</keyword>
<sequence length="60" mass="5963">MLIPALAFAAFALILLVGGGLLALRGQTDGERDAGAVTALIALLLGLIAVALGLCEFAGR</sequence>
<keyword evidence="1" id="KW-1133">Transmembrane helix</keyword>
<keyword evidence="1" id="KW-0812">Transmembrane</keyword>
<name>A0A6N6MES5_9HYPH</name>
<organism evidence="2 3">
    <name type="scientific">Methylobacterium planeticum</name>
    <dbReference type="NCBI Taxonomy" id="2615211"/>
    <lineage>
        <taxon>Bacteria</taxon>
        <taxon>Pseudomonadati</taxon>
        <taxon>Pseudomonadota</taxon>
        <taxon>Alphaproteobacteria</taxon>
        <taxon>Hyphomicrobiales</taxon>
        <taxon>Methylobacteriaceae</taxon>
        <taxon>Methylobacterium</taxon>
    </lineage>
</organism>
<dbReference type="EMBL" id="VZZJ01000041">
    <property type="protein sequence ID" value="KAB1069277.1"/>
    <property type="molecule type" value="Genomic_DNA"/>
</dbReference>
<gene>
    <name evidence="2" type="ORF">F6X51_25735</name>
</gene>
<evidence type="ECO:0000256" key="1">
    <source>
        <dbReference type="SAM" id="Phobius"/>
    </source>
</evidence>
<protein>
    <submittedName>
        <fullName evidence="2">Uncharacterized protein</fullName>
    </submittedName>
</protein>
<evidence type="ECO:0000313" key="2">
    <source>
        <dbReference type="EMBL" id="KAB1069277.1"/>
    </source>
</evidence>
<proteinExistence type="predicted"/>
<accession>A0A6N6MES5</accession>
<feature type="transmembrane region" description="Helical" evidence="1">
    <location>
        <begin position="39"/>
        <end position="59"/>
    </location>
</feature>
<comment type="caution">
    <text evidence="2">The sequence shown here is derived from an EMBL/GenBank/DDBJ whole genome shotgun (WGS) entry which is preliminary data.</text>
</comment>
<dbReference type="AlphaFoldDB" id="A0A6N6MES5"/>
<dbReference type="Proteomes" id="UP000441523">
    <property type="component" value="Unassembled WGS sequence"/>
</dbReference>
<keyword evidence="1" id="KW-0472">Membrane</keyword>
<reference evidence="2 3" key="1">
    <citation type="submission" date="2019-09" db="EMBL/GenBank/DDBJ databases">
        <title>YIM 132548 draft genome.</title>
        <authorList>
            <person name="Jiang L."/>
        </authorList>
    </citation>
    <scope>NUCLEOTIDE SEQUENCE [LARGE SCALE GENOMIC DNA]</scope>
    <source>
        <strain evidence="2 3">YIM 132548</strain>
    </source>
</reference>